<keyword evidence="1" id="KW-0812">Transmembrane</keyword>
<proteinExistence type="evidence at transcript level"/>
<feature type="transmembrane region" description="Helical" evidence="1">
    <location>
        <begin position="6"/>
        <end position="24"/>
    </location>
</feature>
<keyword evidence="1" id="KW-1133">Transmembrane helix</keyword>
<sequence length="124" mass="15500">MEELKVRLTILFFLISAVLCLLVSMNTDNWTEHQGVFSGLWRKCKKTKWGNILRRTFQQFFTWFLYVCKSTLRYSIRILYCWNFVLYICYLSTSYVWIDMFYSFCHHWWFEFVNWTFNLYILQR</sequence>
<dbReference type="AlphaFoldDB" id="A0A0H5G5D3"/>
<dbReference type="OrthoDB" id="10535601at2759"/>
<protein>
    <submittedName>
        <fullName evidence="2">Claudin-like 6</fullName>
    </submittedName>
</protein>
<gene>
    <name evidence="2" type="primary">CLDNL6</name>
</gene>
<keyword evidence="1" id="KW-0472">Membrane</keyword>
<reference evidence="2" key="1">
    <citation type="submission" date="2015-06" db="EMBL/GenBank/DDBJ databases">
        <title>Multifunctionality and plasticity characterize epithelial cells in Hydra.</title>
        <authorList>
            <person name="Buzgariu W."/>
            <person name="Al Haddad S."/>
            <person name="Tomczyk S."/>
            <person name="Wenger Y."/>
            <person name="Galliot B."/>
        </authorList>
    </citation>
    <scope>NUCLEOTIDE SEQUENCE</scope>
    <source>
        <strain evidence="2">Jussy strain</strain>
        <tissue evidence="2">Whole organism</tissue>
    </source>
</reference>
<evidence type="ECO:0000256" key="1">
    <source>
        <dbReference type="SAM" id="Phobius"/>
    </source>
</evidence>
<organism evidence="2">
    <name type="scientific">Hydra vulgaris</name>
    <name type="common">Hydra</name>
    <name type="synonym">Hydra attenuata</name>
    <dbReference type="NCBI Taxonomy" id="6087"/>
    <lineage>
        <taxon>Eukaryota</taxon>
        <taxon>Metazoa</taxon>
        <taxon>Cnidaria</taxon>
        <taxon>Hydrozoa</taxon>
        <taxon>Hydroidolina</taxon>
        <taxon>Anthoathecata</taxon>
        <taxon>Aplanulata</taxon>
        <taxon>Hydridae</taxon>
        <taxon>Hydra</taxon>
    </lineage>
</organism>
<feature type="transmembrane region" description="Helical" evidence="1">
    <location>
        <begin position="79"/>
        <end position="98"/>
    </location>
</feature>
<dbReference type="EMBL" id="LN868227">
    <property type="protein sequence ID" value="CRX73249.1"/>
    <property type="molecule type" value="mRNA"/>
</dbReference>
<name>A0A0H5G5D3_HYDVU</name>
<accession>A0A0H5G5D3</accession>
<evidence type="ECO:0000313" key="2">
    <source>
        <dbReference type="EMBL" id="CRX73249.1"/>
    </source>
</evidence>